<dbReference type="Proteomes" id="UP000243524">
    <property type="component" value="Unassembled WGS sequence"/>
</dbReference>
<dbReference type="Gene3D" id="1.10.287.70">
    <property type="match status" value="1"/>
</dbReference>
<dbReference type="AlphaFoldDB" id="A0A2I0QRG1"/>
<protein>
    <submittedName>
        <fullName evidence="2">Uncharacterized protein</fullName>
    </submittedName>
</protein>
<evidence type="ECO:0000313" key="2">
    <source>
        <dbReference type="EMBL" id="PKR76913.1"/>
    </source>
</evidence>
<keyword evidence="1" id="KW-1133">Transmembrane helix</keyword>
<feature type="transmembrane region" description="Helical" evidence="1">
    <location>
        <begin position="12"/>
        <end position="29"/>
    </location>
</feature>
<accession>A0A2I0QRG1</accession>
<name>A0A2I0QRG1_9BACI</name>
<proteinExistence type="predicted"/>
<gene>
    <name evidence="2" type="ORF">CEY16_13995</name>
</gene>
<evidence type="ECO:0000313" key="3">
    <source>
        <dbReference type="Proteomes" id="UP000243524"/>
    </source>
</evidence>
<feature type="transmembrane region" description="Helical" evidence="1">
    <location>
        <begin position="35"/>
        <end position="54"/>
    </location>
</feature>
<dbReference type="EMBL" id="PJNH01000004">
    <property type="protein sequence ID" value="PKR76913.1"/>
    <property type="molecule type" value="Genomic_DNA"/>
</dbReference>
<keyword evidence="1" id="KW-0812">Transmembrane</keyword>
<dbReference type="OrthoDB" id="9785285at2"/>
<sequence>MDETKDQVKTTYESLMVILAAISIATIWYESTYNSFIIWGTWAIFFVDLVIRLWRSDNKKAFIKANPFLVIAAIPLDAIFQFARVARILHLIRLKSITKYYTMPAIRFLKDKSLSLVVAVTFVVVFLSVIPLYLIEDGVDSYFRAFIGSSMSLLFFGYNFIDPTHIVSYVIIVILTVFGVILHGMIISTAFDIIAGSDWFQSLKGKVLKKFK</sequence>
<keyword evidence="3" id="KW-1185">Reference proteome</keyword>
<dbReference type="RefSeq" id="WP_101332663.1">
    <property type="nucleotide sequence ID" value="NZ_PJNH01000004.1"/>
</dbReference>
<dbReference type="SUPFAM" id="SSF81324">
    <property type="entry name" value="Voltage-gated potassium channels"/>
    <property type="match status" value="1"/>
</dbReference>
<feature type="transmembrane region" description="Helical" evidence="1">
    <location>
        <begin position="167"/>
        <end position="194"/>
    </location>
</feature>
<feature type="transmembrane region" description="Helical" evidence="1">
    <location>
        <begin position="142"/>
        <end position="161"/>
    </location>
</feature>
<feature type="transmembrane region" description="Helical" evidence="1">
    <location>
        <begin position="66"/>
        <end position="86"/>
    </location>
</feature>
<evidence type="ECO:0000256" key="1">
    <source>
        <dbReference type="SAM" id="Phobius"/>
    </source>
</evidence>
<keyword evidence="1" id="KW-0472">Membrane</keyword>
<organism evidence="2 3">
    <name type="scientific">Halalkalibacillus sediminis</name>
    <dbReference type="NCBI Taxonomy" id="2018042"/>
    <lineage>
        <taxon>Bacteria</taxon>
        <taxon>Bacillati</taxon>
        <taxon>Bacillota</taxon>
        <taxon>Bacilli</taxon>
        <taxon>Bacillales</taxon>
        <taxon>Bacillaceae</taxon>
        <taxon>Halalkalibacillus</taxon>
    </lineage>
</organism>
<comment type="caution">
    <text evidence="2">The sequence shown here is derived from an EMBL/GenBank/DDBJ whole genome shotgun (WGS) entry which is preliminary data.</text>
</comment>
<feature type="transmembrane region" description="Helical" evidence="1">
    <location>
        <begin position="113"/>
        <end position="135"/>
    </location>
</feature>
<reference evidence="2 3" key="1">
    <citation type="submission" date="2017-06" db="EMBL/GenBank/DDBJ databases">
        <title>the draft geome sequence of Illustriluteabacillus marina B3227.</title>
        <authorList>
            <person name="He R.-H."/>
            <person name="Du Z.-J."/>
        </authorList>
    </citation>
    <scope>NUCLEOTIDE SEQUENCE [LARGE SCALE GENOMIC DNA]</scope>
    <source>
        <strain evidence="2 3">B3227</strain>
    </source>
</reference>